<protein>
    <recommendedName>
        <fullName evidence="2">Prepilin type IV endopeptidase peptidase domain-containing protein</fullName>
    </recommendedName>
</protein>
<dbReference type="AlphaFoldDB" id="A0A645D4J5"/>
<dbReference type="Gene3D" id="1.20.120.1220">
    <property type="match status" value="1"/>
</dbReference>
<name>A0A645D4J5_9ZZZZ</name>
<dbReference type="GO" id="GO:0016020">
    <property type="term" value="C:membrane"/>
    <property type="evidence" value="ECO:0007669"/>
    <property type="project" value="InterPro"/>
</dbReference>
<feature type="transmembrane region" description="Helical" evidence="1">
    <location>
        <begin position="86"/>
        <end position="105"/>
    </location>
</feature>
<dbReference type="GO" id="GO:0004190">
    <property type="term" value="F:aspartic-type endopeptidase activity"/>
    <property type="evidence" value="ECO:0007669"/>
    <property type="project" value="InterPro"/>
</dbReference>
<comment type="caution">
    <text evidence="3">The sequence shown here is derived from an EMBL/GenBank/DDBJ whole genome shotgun (WGS) entry which is preliminary data.</text>
</comment>
<organism evidence="3">
    <name type="scientific">bioreactor metagenome</name>
    <dbReference type="NCBI Taxonomy" id="1076179"/>
    <lineage>
        <taxon>unclassified sequences</taxon>
        <taxon>metagenomes</taxon>
        <taxon>ecological metagenomes</taxon>
    </lineage>
</organism>
<keyword evidence="1" id="KW-0472">Membrane</keyword>
<feature type="domain" description="Prepilin type IV endopeptidase peptidase" evidence="2">
    <location>
        <begin position="11"/>
        <end position="72"/>
    </location>
</feature>
<gene>
    <name evidence="3" type="ORF">SDC9_131367</name>
</gene>
<feature type="transmembrane region" description="Helical" evidence="1">
    <location>
        <begin position="45"/>
        <end position="74"/>
    </location>
</feature>
<evidence type="ECO:0000256" key="1">
    <source>
        <dbReference type="SAM" id="Phobius"/>
    </source>
</evidence>
<proteinExistence type="predicted"/>
<evidence type="ECO:0000259" key="2">
    <source>
        <dbReference type="Pfam" id="PF01478"/>
    </source>
</evidence>
<dbReference type="Pfam" id="PF01478">
    <property type="entry name" value="Peptidase_A24"/>
    <property type="match status" value="1"/>
</dbReference>
<sequence>MAFGVPGAIKFQIWQSLLGLAVCFVIFFIPSIFGHKIGAGDVKLAAAMGFALGLTGSLYAIACMGALVLLYAVLDQSMPLPQRLKTMIPMGPFLALALVVMSIILV</sequence>
<dbReference type="InterPro" id="IPR000045">
    <property type="entry name" value="Prepilin_IV_endopep_pep"/>
</dbReference>
<feature type="transmembrane region" description="Helical" evidence="1">
    <location>
        <begin position="12"/>
        <end position="33"/>
    </location>
</feature>
<reference evidence="3" key="1">
    <citation type="submission" date="2019-08" db="EMBL/GenBank/DDBJ databases">
        <authorList>
            <person name="Kucharzyk K."/>
            <person name="Murdoch R.W."/>
            <person name="Higgins S."/>
            <person name="Loffler F."/>
        </authorList>
    </citation>
    <scope>NUCLEOTIDE SEQUENCE</scope>
</reference>
<keyword evidence="1" id="KW-1133">Transmembrane helix</keyword>
<keyword evidence="1" id="KW-0812">Transmembrane</keyword>
<accession>A0A645D4J5</accession>
<evidence type="ECO:0000313" key="3">
    <source>
        <dbReference type="EMBL" id="MPM84296.1"/>
    </source>
</evidence>
<dbReference type="EMBL" id="VSSQ01032886">
    <property type="protein sequence ID" value="MPM84296.1"/>
    <property type="molecule type" value="Genomic_DNA"/>
</dbReference>